<dbReference type="InterPro" id="IPR001680">
    <property type="entry name" value="WD40_rpt"/>
</dbReference>
<feature type="region of interest" description="Disordered" evidence="7">
    <location>
        <begin position="270"/>
        <end position="293"/>
    </location>
</feature>
<evidence type="ECO:0000256" key="1">
    <source>
        <dbReference type="ARBA" id="ARBA00008075"/>
    </source>
</evidence>
<dbReference type="InterPro" id="IPR051243">
    <property type="entry name" value="PcG_WD-repeat"/>
</dbReference>
<feature type="repeat" description="WD" evidence="6">
    <location>
        <begin position="124"/>
        <end position="159"/>
    </location>
</feature>
<dbReference type="SUPFAM" id="SSF50978">
    <property type="entry name" value="WD40 repeat-like"/>
    <property type="match status" value="1"/>
</dbReference>
<comment type="similarity">
    <text evidence="1">Belongs to the WD repeat ESC family.</text>
</comment>
<keyword evidence="5" id="KW-0804">Transcription</keyword>
<dbReference type="Proteomes" id="UP000800094">
    <property type="component" value="Unassembled WGS sequence"/>
</dbReference>
<accession>A0A6A6HZD4</accession>
<evidence type="ECO:0000256" key="2">
    <source>
        <dbReference type="ARBA" id="ARBA00022574"/>
    </source>
</evidence>
<keyword evidence="3" id="KW-0677">Repeat</keyword>
<keyword evidence="9" id="KW-1185">Reference proteome</keyword>
<dbReference type="AlphaFoldDB" id="A0A6A6HZD4"/>
<dbReference type="EMBL" id="ML987206">
    <property type="protein sequence ID" value="KAF2242983.1"/>
    <property type="molecule type" value="Genomic_DNA"/>
</dbReference>
<sequence length="493" mass="54184">MHPHSELPSLRATVRLEGKNIINQTQWYDVKFYPYTAPGVDPIFAATGGRFTIICRCVLESNNSVEVLRLFKDEQVENPDGEPFCFNSLEWSQAENGDPLVCVSGNMSQIKVLNVITGELVTTLIGHGSHINDLAMSRINPSILASASIDHSVRIWSLNPAHKKQPTAAICFGQGHKDQVLTLAYHRKGRYVLSGGMDTRVNLWMVPDNLEERMGTDKPAMIHYPHFSTTEIHTDFVDCVHFFGDVIISHAAREYIILMWRIDGFNSDRDPPGPAPIPPSQAVNSHSKVSVPTSSISGTRSAWGGRFQRLLQFDLPDHNQFYIRFNIFHAIGAHPILVAGNENSKLFFWDLQRLEDAGIGDDPSVSASSSAVQSTSSGHIGVATTKLGRGGKAAKAAKAANAAKITKIPKIPNRGIGDPFRSVEPHKEITIQGYTFVFRQMAWSPDGQWCVATGDVSLIHILHRWEDGVPPPEVGAGDGSVMERVVNPSLETA</sequence>
<name>A0A6A6HZD4_9PLEO</name>
<reference evidence="8" key="1">
    <citation type="journal article" date="2020" name="Stud. Mycol.">
        <title>101 Dothideomycetes genomes: a test case for predicting lifestyles and emergence of pathogens.</title>
        <authorList>
            <person name="Haridas S."/>
            <person name="Albert R."/>
            <person name="Binder M."/>
            <person name="Bloem J."/>
            <person name="Labutti K."/>
            <person name="Salamov A."/>
            <person name="Andreopoulos B."/>
            <person name="Baker S."/>
            <person name="Barry K."/>
            <person name="Bills G."/>
            <person name="Bluhm B."/>
            <person name="Cannon C."/>
            <person name="Castanera R."/>
            <person name="Culley D."/>
            <person name="Daum C."/>
            <person name="Ezra D."/>
            <person name="Gonzalez J."/>
            <person name="Henrissat B."/>
            <person name="Kuo A."/>
            <person name="Liang C."/>
            <person name="Lipzen A."/>
            <person name="Lutzoni F."/>
            <person name="Magnuson J."/>
            <person name="Mondo S."/>
            <person name="Nolan M."/>
            <person name="Ohm R."/>
            <person name="Pangilinan J."/>
            <person name="Park H.-J."/>
            <person name="Ramirez L."/>
            <person name="Alfaro M."/>
            <person name="Sun H."/>
            <person name="Tritt A."/>
            <person name="Yoshinaga Y."/>
            <person name="Zwiers L.-H."/>
            <person name="Turgeon B."/>
            <person name="Goodwin S."/>
            <person name="Spatafora J."/>
            <person name="Crous P."/>
            <person name="Grigoriev I."/>
        </authorList>
    </citation>
    <scope>NUCLEOTIDE SEQUENCE</scope>
    <source>
        <strain evidence="8">CBS 122368</strain>
    </source>
</reference>
<evidence type="ECO:0000256" key="7">
    <source>
        <dbReference type="SAM" id="MobiDB-lite"/>
    </source>
</evidence>
<dbReference type="PROSITE" id="PS50294">
    <property type="entry name" value="WD_REPEATS_REGION"/>
    <property type="match status" value="2"/>
</dbReference>
<dbReference type="PANTHER" id="PTHR10253">
    <property type="entry name" value="POLYCOMB PROTEIN"/>
    <property type="match status" value="1"/>
</dbReference>
<gene>
    <name evidence="8" type="ORF">BU26DRAFT_555124</name>
</gene>
<feature type="repeat" description="WD" evidence="6">
    <location>
        <begin position="173"/>
        <end position="204"/>
    </location>
</feature>
<dbReference type="RefSeq" id="XP_033677987.1">
    <property type="nucleotide sequence ID" value="XM_033832307.1"/>
</dbReference>
<evidence type="ECO:0000256" key="6">
    <source>
        <dbReference type="PROSITE-ProRule" id="PRU00221"/>
    </source>
</evidence>
<dbReference type="Pfam" id="PF00400">
    <property type="entry name" value="WD40"/>
    <property type="match status" value="2"/>
</dbReference>
<dbReference type="InterPro" id="IPR036322">
    <property type="entry name" value="WD40_repeat_dom_sf"/>
</dbReference>
<keyword evidence="4" id="KW-0805">Transcription regulation</keyword>
<proteinExistence type="inferred from homology"/>
<organism evidence="8 9">
    <name type="scientific">Trematosphaeria pertusa</name>
    <dbReference type="NCBI Taxonomy" id="390896"/>
    <lineage>
        <taxon>Eukaryota</taxon>
        <taxon>Fungi</taxon>
        <taxon>Dikarya</taxon>
        <taxon>Ascomycota</taxon>
        <taxon>Pezizomycotina</taxon>
        <taxon>Dothideomycetes</taxon>
        <taxon>Pleosporomycetidae</taxon>
        <taxon>Pleosporales</taxon>
        <taxon>Massarineae</taxon>
        <taxon>Trematosphaeriaceae</taxon>
        <taxon>Trematosphaeria</taxon>
    </lineage>
</organism>
<keyword evidence="2 6" id="KW-0853">WD repeat</keyword>
<evidence type="ECO:0000256" key="4">
    <source>
        <dbReference type="ARBA" id="ARBA00023015"/>
    </source>
</evidence>
<dbReference type="SMART" id="SM00320">
    <property type="entry name" value="WD40"/>
    <property type="match status" value="3"/>
</dbReference>
<dbReference type="InterPro" id="IPR015943">
    <property type="entry name" value="WD40/YVTN_repeat-like_dom_sf"/>
</dbReference>
<feature type="compositionally biased region" description="Polar residues" evidence="7">
    <location>
        <begin position="281"/>
        <end position="293"/>
    </location>
</feature>
<protein>
    <submittedName>
        <fullName evidence="8">WD40 repeat-like protein</fullName>
    </submittedName>
</protein>
<dbReference type="PROSITE" id="PS50082">
    <property type="entry name" value="WD_REPEATS_2"/>
    <property type="match status" value="2"/>
</dbReference>
<evidence type="ECO:0000313" key="9">
    <source>
        <dbReference type="Proteomes" id="UP000800094"/>
    </source>
</evidence>
<dbReference type="Gene3D" id="2.130.10.10">
    <property type="entry name" value="YVTN repeat-like/Quinoprotein amine dehydrogenase"/>
    <property type="match status" value="1"/>
</dbReference>
<dbReference type="OrthoDB" id="7318948at2759"/>
<evidence type="ECO:0000256" key="5">
    <source>
        <dbReference type="ARBA" id="ARBA00023163"/>
    </source>
</evidence>
<dbReference type="GeneID" id="54585637"/>
<evidence type="ECO:0000313" key="8">
    <source>
        <dbReference type="EMBL" id="KAF2242983.1"/>
    </source>
</evidence>
<evidence type="ECO:0000256" key="3">
    <source>
        <dbReference type="ARBA" id="ARBA00022737"/>
    </source>
</evidence>